<dbReference type="Proteomes" id="UP000011115">
    <property type="component" value="Unassembled WGS sequence"/>
</dbReference>
<dbReference type="EnsemblPlants" id="PGSC0003DMT400032425">
    <property type="protein sequence ID" value="PGSC0003DMT400032425"/>
    <property type="gene ID" value="PGSC0003DMG402012455"/>
</dbReference>
<dbReference type="PaxDb" id="4113-PGSC0003DMT400032425"/>
<accession>M1AXF1</accession>
<dbReference type="Gramene" id="PGSC0003DMT400032425">
    <property type="protein sequence ID" value="PGSC0003DMT400032425"/>
    <property type="gene ID" value="PGSC0003DMG402012455"/>
</dbReference>
<dbReference type="AlphaFoldDB" id="M1AXF1"/>
<reference evidence="1" key="2">
    <citation type="submission" date="2015-06" db="UniProtKB">
        <authorList>
            <consortium name="EnsemblPlants"/>
        </authorList>
    </citation>
    <scope>IDENTIFICATION</scope>
    <source>
        <strain evidence="1">DM1-3 516 R44</strain>
    </source>
</reference>
<reference evidence="2" key="1">
    <citation type="journal article" date="2011" name="Nature">
        <title>Genome sequence and analysis of the tuber crop potato.</title>
        <authorList>
            <consortium name="The Potato Genome Sequencing Consortium"/>
        </authorList>
    </citation>
    <scope>NUCLEOTIDE SEQUENCE [LARGE SCALE GENOMIC DNA]</scope>
    <source>
        <strain evidence="2">cv. DM1-3 516 R44</strain>
    </source>
</reference>
<sequence>MNVLRKEFRGEIEEVREKNKKHWEMEREKQWAQVGLFLHIQAKIKEDLKKIIVNEIPGIVRKVLRKRVKT</sequence>
<evidence type="ECO:0000313" key="2">
    <source>
        <dbReference type="Proteomes" id="UP000011115"/>
    </source>
</evidence>
<protein>
    <submittedName>
        <fullName evidence="1">Uncharacterized protein</fullName>
    </submittedName>
</protein>
<dbReference type="HOGENOM" id="CLU_2762813_0_0_1"/>
<organism evidence="1 2">
    <name type="scientific">Solanum tuberosum</name>
    <name type="common">Potato</name>
    <dbReference type="NCBI Taxonomy" id="4113"/>
    <lineage>
        <taxon>Eukaryota</taxon>
        <taxon>Viridiplantae</taxon>
        <taxon>Streptophyta</taxon>
        <taxon>Embryophyta</taxon>
        <taxon>Tracheophyta</taxon>
        <taxon>Spermatophyta</taxon>
        <taxon>Magnoliopsida</taxon>
        <taxon>eudicotyledons</taxon>
        <taxon>Gunneridae</taxon>
        <taxon>Pentapetalae</taxon>
        <taxon>asterids</taxon>
        <taxon>lamiids</taxon>
        <taxon>Solanales</taxon>
        <taxon>Solanaceae</taxon>
        <taxon>Solanoideae</taxon>
        <taxon>Solaneae</taxon>
        <taxon>Solanum</taxon>
    </lineage>
</organism>
<proteinExistence type="predicted"/>
<keyword evidence="2" id="KW-1185">Reference proteome</keyword>
<name>M1AXF1_SOLTU</name>
<dbReference type="InParanoid" id="M1AXF1"/>
<evidence type="ECO:0000313" key="1">
    <source>
        <dbReference type="EnsemblPlants" id="PGSC0003DMT400032425"/>
    </source>
</evidence>